<evidence type="ECO:0000313" key="6">
    <source>
        <dbReference type="EMBL" id="QHT92317.1"/>
    </source>
</evidence>
<dbReference type="AlphaFoldDB" id="A0A6C0IKA4"/>
<dbReference type="InterPro" id="IPR000330">
    <property type="entry name" value="SNF2_N"/>
</dbReference>
<dbReference type="GO" id="GO:0016787">
    <property type="term" value="F:hydrolase activity"/>
    <property type="evidence" value="ECO:0007669"/>
    <property type="project" value="UniProtKB-KW"/>
</dbReference>
<dbReference type="InterPro" id="IPR001841">
    <property type="entry name" value="Znf_RING"/>
</dbReference>
<protein>
    <recommendedName>
        <fullName evidence="5">RING-type domain-containing protein</fullName>
    </recommendedName>
</protein>
<dbReference type="GO" id="GO:0005634">
    <property type="term" value="C:nucleus"/>
    <property type="evidence" value="ECO:0007669"/>
    <property type="project" value="TreeGrafter"/>
</dbReference>
<dbReference type="Gene3D" id="3.40.50.10810">
    <property type="entry name" value="Tandem AAA-ATPase domain"/>
    <property type="match status" value="1"/>
</dbReference>
<evidence type="ECO:0000256" key="3">
    <source>
        <dbReference type="ARBA" id="ARBA00022806"/>
    </source>
</evidence>
<reference evidence="6" key="1">
    <citation type="journal article" date="2020" name="Nature">
        <title>Giant virus diversity and host interactions through global metagenomics.</title>
        <authorList>
            <person name="Schulz F."/>
            <person name="Roux S."/>
            <person name="Paez-Espino D."/>
            <person name="Jungbluth S."/>
            <person name="Walsh D.A."/>
            <person name="Denef V.J."/>
            <person name="McMahon K.D."/>
            <person name="Konstantinidis K.T."/>
            <person name="Eloe-Fadrosh E.A."/>
            <person name="Kyrpides N.C."/>
            <person name="Woyke T."/>
        </authorList>
    </citation>
    <scope>NUCLEOTIDE SEQUENCE</scope>
    <source>
        <strain evidence="6">GVMAG-M-3300023184-88</strain>
    </source>
</reference>
<dbReference type="GO" id="GO:0008094">
    <property type="term" value="F:ATP-dependent activity, acting on DNA"/>
    <property type="evidence" value="ECO:0007669"/>
    <property type="project" value="TreeGrafter"/>
</dbReference>
<dbReference type="SUPFAM" id="SSF57850">
    <property type="entry name" value="RING/U-box"/>
    <property type="match status" value="1"/>
</dbReference>
<keyword evidence="1" id="KW-0547">Nucleotide-binding</keyword>
<dbReference type="Gene3D" id="3.40.50.300">
    <property type="entry name" value="P-loop containing nucleotide triphosphate hydrolases"/>
    <property type="match status" value="1"/>
</dbReference>
<keyword evidence="2" id="KW-0378">Hydrolase</keyword>
<name>A0A6C0IKA4_9ZZZZ</name>
<evidence type="ECO:0000256" key="2">
    <source>
        <dbReference type="ARBA" id="ARBA00022801"/>
    </source>
</evidence>
<proteinExistence type="predicted"/>
<evidence type="ECO:0000256" key="1">
    <source>
        <dbReference type="ARBA" id="ARBA00022741"/>
    </source>
</evidence>
<dbReference type="SUPFAM" id="SSF52540">
    <property type="entry name" value="P-loop containing nucleoside triphosphate hydrolases"/>
    <property type="match status" value="2"/>
</dbReference>
<evidence type="ECO:0000259" key="5">
    <source>
        <dbReference type="PROSITE" id="PS50089"/>
    </source>
</evidence>
<feature type="domain" description="RING-type" evidence="5">
    <location>
        <begin position="383"/>
        <end position="422"/>
    </location>
</feature>
<dbReference type="GO" id="GO:0004386">
    <property type="term" value="F:helicase activity"/>
    <property type="evidence" value="ECO:0007669"/>
    <property type="project" value="UniProtKB-KW"/>
</dbReference>
<sequence>MEDTFQYDKLVILNNVYQNAIPETNIRIQSPHIKTALYPHQSDMVLGMRAYRDKMIHGFVIGNRAINGKIGIIGDSYGSGKTLSALAYLATSHIAPTTTMTCELTPHSSTYFFSHDICTLSETSTNLIIVPSHLFNQWRHEIDTHTTLSYVPIETKKQLRGEQLTNTILRSSFVLTTNKTYKAVQEYASEHNIQWNNIIMDEASSIYMNSSDPPLHFQFLWLMTNNWLPLLFKHSLINKNTLLHLRNRVNLHPELEEWLQRDSANSAIYEGTLVSSMFLKEYMPFFHPQRNIMVLRNSAKNMSKSAAYPIIRSETIHCKPHISLQSLASFYLARNREPTIPNSSIPHLVQALGMECKTGPDYISTQHASKHQLIKRKMIDNECMICLEPCNYMTIVNCCHNTYCGSCLLRNTVMHPKCPTCREVLYLTSMCCLTPFEDTTIVRTKTEICLELFKKNKEKRFVIYSSFDNIYYQLFEEIDKLGLKAERIENNLFSQRKTLKKYKDGIVTILFVSNIEMLRGLSLLSTTHLIFYHEQPSFELKQVLIHSSQRLGRKDPLTIHYLHSEIQV</sequence>
<dbReference type="InterPro" id="IPR038718">
    <property type="entry name" value="SNF2-like_sf"/>
</dbReference>
<dbReference type="Pfam" id="PF00176">
    <property type="entry name" value="SNF2-rel_dom"/>
    <property type="match status" value="1"/>
</dbReference>
<keyword evidence="3" id="KW-0347">Helicase</keyword>
<dbReference type="PANTHER" id="PTHR45626">
    <property type="entry name" value="TRANSCRIPTION TERMINATION FACTOR 2-RELATED"/>
    <property type="match status" value="1"/>
</dbReference>
<accession>A0A6C0IKA4</accession>
<dbReference type="InterPro" id="IPR027417">
    <property type="entry name" value="P-loop_NTPase"/>
</dbReference>
<evidence type="ECO:0000256" key="4">
    <source>
        <dbReference type="ARBA" id="ARBA00022840"/>
    </source>
</evidence>
<dbReference type="EMBL" id="MN740183">
    <property type="protein sequence ID" value="QHT92317.1"/>
    <property type="molecule type" value="Genomic_DNA"/>
</dbReference>
<dbReference type="GO" id="GO:0006281">
    <property type="term" value="P:DNA repair"/>
    <property type="evidence" value="ECO:0007669"/>
    <property type="project" value="TreeGrafter"/>
</dbReference>
<dbReference type="InterPro" id="IPR050628">
    <property type="entry name" value="SNF2_RAD54_helicase_TF"/>
</dbReference>
<dbReference type="PROSITE" id="PS50089">
    <property type="entry name" value="ZF_RING_2"/>
    <property type="match status" value="1"/>
</dbReference>
<dbReference type="Gene3D" id="3.30.40.10">
    <property type="entry name" value="Zinc/RING finger domain, C3HC4 (zinc finger)"/>
    <property type="match status" value="1"/>
</dbReference>
<dbReference type="InterPro" id="IPR013083">
    <property type="entry name" value="Znf_RING/FYVE/PHD"/>
</dbReference>
<organism evidence="6">
    <name type="scientific">viral metagenome</name>
    <dbReference type="NCBI Taxonomy" id="1070528"/>
    <lineage>
        <taxon>unclassified sequences</taxon>
        <taxon>metagenomes</taxon>
        <taxon>organismal metagenomes</taxon>
    </lineage>
</organism>
<keyword evidence="4" id="KW-0067">ATP-binding</keyword>
<dbReference type="GO" id="GO:0005524">
    <property type="term" value="F:ATP binding"/>
    <property type="evidence" value="ECO:0007669"/>
    <property type="project" value="UniProtKB-KW"/>
</dbReference>